<dbReference type="OrthoDB" id="756301at2759"/>
<dbReference type="GO" id="GO:0031966">
    <property type="term" value="C:mitochondrial membrane"/>
    <property type="evidence" value="ECO:0007669"/>
    <property type="project" value="UniProtKB-SubCell"/>
</dbReference>
<dbReference type="InterPro" id="IPR018108">
    <property type="entry name" value="MCP_transmembrane"/>
</dbReference>
<keyword evidence="7" id="KW-0496">Mitochondrion</keyword>
<evidence type="ECO:0000256" key="2">
    <source>
        <dbReference type="ARBA" id="ARBA00006375"/>
    </source>
</evidence>
<dbReference type="Proteomes" id="UP001165085">
    <property type="component" value="Unassembled WGS sequence"/>
</dbReference>
<feature type="repeat" description="Solcar" evidence="9">
    <location>
        <begin position="142"/>
        <end position="231"/>
    </location>
</feature>
<dbReference type="PANTHER" id="PTHR45788">
    <property type="entry name" value="SUCCINATE/FUMARATE MITOCHONDRIAL TRANSPORTER-RELATED"/>
    <property type="match status" value="1"/>
</dbReference>
<keyword evidence="12" id="KW-1185">Reference proteome</keyword>
<evidence type="ECO:0000256" key="10">
    <source>
        <dbReference type="RuleBase" id="RU000488"/>
    </source>
</evidence>
<evidence type="ECO:0000256" key="6">
    <source>
        <dbReference type="ARBA" id="ARBA00022989"/>
    </source>
</evidence>
<organism evidence="11 12">
    <name type="scientific">Triparma strigata</name>
    <dbReference type="NCBI Taxonomy" id="1606541"/>
    <lineage>
        <taxon>Eukaryota</taxon>
        <taxon>Sar</taxon>
        <taxon>Stramenopiles</taxon>
        <taxon>Ochrophyta</taxon>
        <taxon>Bolidophyceae</taxon>
        <taxon>Parmales</taxon>
        <taxon>Triparmaceae</taxon>
        <taxon>Triparma</taxon>
    </lineage>
</organism>
<evidence type="ECO:0000256" key="8">
    <source>
        <dbReference type="ARBA" id="ARBA00023136"/>
    </source>
</evidence>
<gene>
    <name evidence="11" type="ORF">TrST_g5787</name>
</gene>
<name>A0A9W7BQ08_9STRA</name>
<evidence type="ECO:0000256" key="3">
    <source>
        <dbReference type="ARBA" id="ARBA00022448"/>
    </source>
</evidence>
<dbReference type="AlphaFoldDB" id="A0A9W7BQ08"/>
<evidence type="ECO:0000313" key="12">
    <source>
        <dbReference type="Proteomes" id="UP001165085"/>
    </source>
</evidence>
<dbReference type="InterPro" id="IPR049563">
    <property type="entry name" value="TXTP-like"/>
</dbReference>
<dbReference type="GO" id="GO:0071913">
    <property type="term" value="F:citrate secondary active transmembrane transporter activity"/>
    <property type="evidence" value="ECO:0007669"/>
    <property type="project" value="TreeGrafter"/>
</dbReference>
<sequence>MRLINTKFDTDVSTLVLLSCRPHRLEHRSESHLNTMSPSSNTDGLSFFSSLGAAGIAAAINFPLWRASAIAHSGFTPPALPAQSMTFLPSSMRNSASLYKHAMTGPFPGLPAVVGGMTWARCTIFFGSDLLRSLVKETGTENAFMVNVLPAFTVSSFVQVVNMPIIRATITQQDPSFKTSTGNNMTTVQALKHIYSNNGIAGLWHGTSAGLLKTVPKYVVSIVVKDYIGELQKSRNEERGGQIGKGEMAMQSAQKSLAAGICGAVLTNPADVIRNEMFKDDALSLPQTLRNLNKGGWKWMLRGVDKNLIAVAAPVATTIFLTDLFKDVFGNEIRESGEVARRATRKLTRRFTNAEGKK</sequence>
<keyword evidence="4 9" id="KW-0812">Transmembrane</keyword>
<dbReference type="PANTHER" id="PTHR45788:SF4">
    <property type="entry name" value="TRICARBOXYLATE TRANSPORT PROTEIN, MITOCHONDRIAL"/>
    <property type="match status" value="1"/>
</dbReference>
<keyword evidence="8 9" id="KW-0472">Membrane</keyword>
<proteinExistence type="inferred from homology"/>
<comment type="subcellular location">
    <subcellularLocation>
        <location evidence="1">Mitochondrion membrane</location>
        <topology evidence="1">Multi-pass membrane protein</topology>
    </subcellularLocation>
</comment>
<reference evidence="12" key="1">
    <citation type="journal article" date="2023" name="Commun. Biol.">
        <title>Genome analysis of Parmales, the sister group of diatoms, reveals the evolutionary specialization of diatoms from phago-mixotrophs to photoautotrophs.</title>
        <authorList>
            <person name="Ban H."/>
            <person name="Sato S."/>
            <person name="Yoshikawa S."/>
            <person name="Yamada K."/>
            <person name="Nakamura Y."/>
            <person name="Ichinomiya M."/>
            <person name="Sato N."/>
            <person name="Blanc-Mathieu R."/>
            <person name="Endo H."/>
            <person name="Kuwata A."/>
            <person name="Ogata H."/>
        </authorList>
    </citation>
    <scope>NUCLEOTIDE SEQUENCE [LARGE SCALE GENOMIC DNA]</scope>
    <source>
        <strain evidence="12">NIES 3701</strain>
    </source>
</reference>
<keyword evidence="6" id="KW-1133">Transmembrane helix</keyword>
<evidence type="ECO:0000256" key="5">
    <source>
        <dbReference type="ARBA" id="ARBA00022737"/>
    </source>
</evidence>
<keyword evidence="3 10" id="KW-0813">Transport</keyword>
<protein>
    <recommendedName>
        <fullName evidence="13">Mitochondrial carrier protein</fullName>
    </recommendedName>
</protein>
<evidence type="ECO:0000256" key="9">
    <source>
        <dbReference type="PROSITE-ProRule" id="PRU00282"/>
    </source>
</evidence>
<dbReference type="PROSITE" id="PS50920">
    <property type="entry name" value="SOLCAR"/>
    <property type="match status" value="1"/>
</dbReference>
<evidence type="ECO:0000313" key="11">
    <source>
        <dbReference type="EMBL" id="GMH94649.1"/>
    </source>
</evidence>
<evidence type="ECO:0000256" key="1">
    <source>
        <dbReference type="ARBA" id="ARBA00004225"/>
    </source>
</evidence>
<comment type="caution">
    <text evidence="11">The sequence shown here is derived from an EMBL/GenBank/DDBJ whole genome shotgun (WGS) entry which is preliminary data.</text>
</comment>
<dbReference type="EMBL" id="BRXY01000433">
    <property type="protein sequence ID" value="GMH94649.1"/>
    <property type="molecule type" value="Genomic_DNA"/>
</dbReference>
<dbReference type="GO" id="GO:0006843">
    <property type="term" value="P:mitochondrial citrate transmembrane transport"/>
    <property type="evidence" value="ECO:0007669"/>
    <property type="project" value="TreeGrafter"/>
</dbReference>
<accession>A0A9W7BQ08</accession>
<keyword evidence="5" id="KW-0677">Repeat</keyword>
<dbReference type="SUPFAM" id="SSF103506">
    <property type="entry name" value="Mitochondrial carrier"/>
    <property type="match status" value="1"/>
</dbReference>
<dbReference type="Gene3D" id="1.50.40.10">
    <property type="entry name" value="Mitochondrial carrier domain"/>
    <property type="match status" value="1"/>
</dbReference>
<evidence type="ECO:0000256" key="7">
    <source>
        <dbReference type="ARBA" id="ARBA00023128"/>
    </source>
</evidence>
<evidence type="ECO:0000256" key="4">
    <source>
        <dbReference type="ARBA" id="ARBA00022692"/>
    </source>
</evidence>
<evidence type="ECO:0008006" key="13">
    <source>
        <dbReference type="Google" id="ProtNLM"/>
    </source>
</evidence>
<dbReference type="Pfam" id="PF00153">
    <property type="entry name" value="Mito_carr"/>
    <property type="match status" value="1"/>
</dbReference>
<comment type="similarity">
    <text evidence="2 10">Belongs to the mitochondrial carrier (TC 2.A.29) family.</text>
</comment>
<dbReference type="InterPro" id="IPR023395">
    <property type="entry name" value="MCP_dom_sf"/>
</dbReference>